<dbReference type="InterPro" id="IPR005117">
    <property type="entry name" value="NiRdtase/SiRdtase_haem-b_fer"/>
</dbReference>
<dbReference type="PRINTS" id="PR00397">
    <property type="entry name" value="SIROHAEM"/>
</dbReference>
<evidence type="ECO:0000256" key="5">
    <source>
        <dbReference type="ARBA" id="ARBA00023004"/>
    </source>
</evidence>
<dbReference type="InterPro" id="IPR036136">
    <property type="entry name" value="Nit/Sulf_reduc_fer-like_dom_sf"/>
</dbReference>
<keyword evidence="6" id="KW-0411">Iron-sulfur</keyword>
<dbReference type="Pfam" id="PF01077">
    <property type="entry name" value="NIR_SIR"/>
    <property type="match status" value="1"/>
</dbReference>
<protein>
    <submittedName>
        <fullName evidence="9">Nitrite/sulfite reductase</fullName>
    </submittedName>
</protein>
<dbReference type="InterPro" id="IPR051329">
    <property type="entry name" value="NIR_SIR_4Fe-4S"/>
</dbReference>
<gene>
    <name evidence="9" type="ORF">H7U36_08645</name>
</gene>
<reference evidence="9 10" key="1">
    <citation type="journal article" date="2021" name="Sci. Rep.">
        <title>The distribution of antibiotic resistance genes in chicken gut microbiota commensals.</title>
        <authorList>
            <person name="Juricova H."/>
            <person name="Matiasovicova J."/>
            <person name="Kubasova T."/>
            <person name="Cejkova D."/>
            <person name="Rychlik I."/>
        </authorList>
    </citation>
    <scope>NUCLEOTIDE SEQUENCE [LARGE SCALE GENOMIC DNA]</scope>
    <source>
        <strain evidence="9 10">An773</strain>
    </source>
</reference>
<comment type="caution">
    <text evidence="9">The sequence shown here is derived from an EMBL/GenBank/DDBJ whole genome shotgun (WGS) entry which is preliminary data.</text>
</comment>
<evidence type="ECO:0000256" key="4">
    <source>
        <dbReference type="ARBA" id="ARBA00023002"/>
    </source>
</evidence>
<evidence type="ECO:0000259" key="8">
    <source>
        <dbReference type="Pfam" id="PF03460"/>
    </source>
</evidence>
<dbReference type="PANTHER" id="PTHR32439">
    <property type="entry name" value="FERREDOXIN--NITRITE REDUCTASE, CHLOROPLASTIC"/>
    <property type="match status" value="1"/>
</dbReference>
<proteinExistence type="predicted"/>
<evidence type="ECO:0000256" key="1">
    <source>
        <dbReference type="ARBA" id="ARBA00022485"/>
    </source>
</evidence>
<keyword evidence="5" id="KW-0408">Iron</keyword>
<keyword evidence="2" id="KW-0349">Heme</keyword>
<dbReference type="PANTHER" id="PTHR32439:SF9">
    <property type="entry name" value="BLR3264 PROTEIN"/>
    <property type="match status" value="1"/>
</dbReference>
<dbReference type="Gene3D" id="3.30.413.10">
    <property type="entry name" value="Sulfite Reductase Hemoprotein, domain 1"/>
    <property type="match status" value="2"/>
</dbReference>
<keyword evidence="1" id="KW-0004">4Fe-4S</keyword>
<dbReference type="Gene3D" id="3.90.480.10">
    <property type="entry name" value="Sulfite Reductase Hemoprotein,Domain 2"/>
    <property type="match status" value="1"/>
</dbReference>
<dbReference type="SUPFAM" id="SSF56014">
    <property type="entry name" value="Nitrite and sulphite reductase 4Fe-4S domain-like"/>
    <property type="match status" value="2"/>
</dbReference>
<organism evidence="9 10">
    <name type="scientific">Faecalicatena fissicatena</name>
    <dbReference type="NCBI Taxonomy" id="290055"/>
    <lineage>
        <taxon>Bacteria</taxon>
        <taxon>Bacillati</taxon>
        <taxon>Bacillota</taxon>
        <taxon>Clostridia</taxon>
        <taxon>Lachnospirales</taxon>
        <taxon>Lachnospiraceae</taxon>
        <taxon>Faecalicatena</taxon>
    </lineage>
</organism>
<evidence type="ECO:0000313" key="9">
    <source>
        <dbReference type="EMBL" id="MBM6738164.1"/>
    </source>
</evidence>
<sequence length="513" mass="56704">MERKAPVLGKEELEEFRQRTKDFYEGKITKNDYKGYSGRYGSYAQRGGKCSMIRLRMAGGRLTKDKLLYIAQSIEKYQVKRAHLTTCQTIQLHDLDADAVCGIMEGAMEHGIITLGGGGDFPRNVMAPPLSGTERGEYFDVLPYAGKAEEFLLSFLDAKKMPRKLKVCFSSSPANVTHATFRDLGFVARPDGKFDVYSAGGLGNQPKIGLLMAEAVDPSRILYYILAMREVFLEHGNYEQRGKARTRYMRDKLGDEGYRQAFLEKLAQAEAGEDLTIRVETEEITKKPDGTRVSGSRVLEQKQAGLYSVLYHPLGGCPDPAVFGRLYDVIKDMEAVELRIAPDETLYIVNLTGAEAEQVLDATQDSARTPFESSVACIGASICQAGVRDSQTLLEEAVEAVRKAELPAFALPRVHISGCPSSCGTHQIGQIGFRGGVKMIDKTPRPAFEVFFFGCDRQGEERFGQAAGIMLQEDIPAFLVEVGKEAAASGLSYVEWEKDNRDRLLEIAGKYTA</sequence>
<keyword evidence="3" id="KW-0479">Metal-binding</keyword>
<evidence type="ECO:0000313" key="10">
    <source>
        <dbReference type="Proteomes" id="UP000716906"/>
    </source>
</evidence>
<keyword evidence="4" id="KW-0560">Oxidoreductase</keyword>
<dbReference type="RefSeq" id="WP_205156023.1">
    <property type="nucleotide sequence ID" value="NZ_JACLYY010000007.1"/>
</dbReference>
<dbReference type="InterPro" id="IPR045854">
    <property type="entry name" value="NO2/SO3_Rdtase_4Fe4S_sf"/>
</dbReference>
<evidence type="ECO:0000259" key="7">
    <source>
        <dbReference type="Pfam" id="PF01077"/>
    </source>
</evidence>
<accession>A0ABS2E932</accession>
<dbReference type="SUPFAM" id="SSF55124">
    <property type="entry name" value="Nitrite/Sulfite reductase N-terminal domain-like"/>
    <property type="match status" value="2"/>
</dbReference>
<dbReference type="InterPro" id="IPR006066">
    <property type="entry name" value="NO2/SO3_Rdtase_FeS/sirohaem_BS"/>
</dbReference>
<evidence type="ECO:0000256" key="3">
    <source>
        <dbReference type="ARBA" id="ARBA00022723"/>
    </source>
</evidence>
<feature type="domain" description="Nitrite/Sulfite reductase ferredoxin-like" evidence="8">
    <location>
        <begin position="44"/>
        <end position="107"/>
    </location>
</feature>
<evidence type="ECO:0000256" key="2">
    <source>
        <dbReference type="ARBA" id="ARBA00022617"/>
    </source>
</evidence>
<dbReference type="EMBL" id="JACLYY010000007">
    <property type="protein sequence ID" value="MBM6738164.1"/>
    <property type="molecule type" value="Genomic_DNA"/>
</dbReference>
<name>A0ABS2E932_9FIRM</name>
<dbReference type="Pfam" id="PF03460">
    <property type="entry name" value="NIR_SIR_ferr"/>
    <property type="match status" value="1"/>
</dbReference>
<evidence type="ECO:0000256" key="6">
    <source>
        <dbReference type="ARBA" id="ARBA00023014"/>
    </source>
</evidence>
<dbReference type="InterPro" id="IPR006067">
    <property type="entry name" value="NO2/SO3_Rdtase_4Fe4S_dom"/>
</dbReference>
<keyword evidence="10" id="KW-1185">Reference proteome</keyword>
<feature type="domain" description="Nitrite/sulphite reductase 4Fe-4S" evidence="7">
    <location>
        <begin position="119"/>
        <end position="267"/>
    </location>
</feature>
<dbReference type="Proteomes" id="UP000716906">
    <property type="component" value="Unassembled WGS sequence"/>
</dbReference>